<sequence length="659" mass="76583">MGSKNKRYSYLPASKNDHFNAENEIKKYHLDVSTFDVIRVNNFRNYNCSTLFWYFYMWVLIFLSFALLATDIYSCLNILVFHRWASDDYKPYAYSIAKWIFTGCIIFQFVLLFYHWIWAIHIARTRNIALVYLNSIAKRLYSIKYYDNFCLLNSINEGHFFDWCCFLTYYEIDNALQILVADTPRQVINILTLRYYATGGELNNNILNNIEQIANTNLYLSIILSFMCLSVFIYAIFFLRFVFGMLCYIPLKIQLSNDGYKSFKDYCCHLINESIADAVRLHHKPKKVLLEQGILSEERIAQLPVLEDRPPRYNDYSKTFYRTDTSATLESNIPLNYMKDRSNSTNNSRDDFGGHSNQKVYSPINDQNNGIGKRLSQLREKYTQPSYGVIEKSKPVDSIVGHEQSLYKSRQRSQASLLSEDQNELMYKQPRSTSLTHDTSRTHLNNPPKRSITDISEQIGQQNLPSSFNPMRKAPTAPLGRESHQNSQDINSLTGYDQPVQPLPKSYTQDHPHRHKYNDYAESITNPFGNPSSIYSGSVDDFSRPMKTDYTDEGINPLYSQIKPLKKSTTEPINSFELSYQTPPETKFKRSFTDEYPITEEDRLHSSQDESKVNNQEEDQQQGSPTGTDIIDDFLEELNAPPEKEPPYPVRGVSKYFET</sequence>
<feature type="transmembrane region" description="Helical" evidence="2">
    <location>
        <begin position="51"/>
        <end position="79"/>
    </location>
</feature>
<evidence type="ECO:0000313" key="4">
    <source>
        <dbReference type="Proteomes" id="UP000030161"/>
    </source>
</evidence>
<reference evidence="3 4" key="1">
    <citation type="submission" date="2013-12" db="EMBL/GenBank/DDBJ databases">
        <title>The Genome Sequence of Candida albicans P78048.</title>
        <authorList>
            <consortium name="The Broad Institute Genome Sequencing Platform"/>
            <consortium name="The Broad Institute Genome Sequencing Center for Infectious Disease"/>
            <person name="Cuomo C."/>
            <person name="Bennett R."/>
            <person name="Hirakawa M."/>
            <person name="Noverr M."/>
            <person name="Mitchell A."/>
            <person name="Young S.K."/>
            <person name="Zeng Q."/>
            <person name="Gargeya S."/>
            <person name="Fitzgerald M."/>
            <person name="Abouelleil A."/>
            <person name="Alvarado L."/>
            <person name="Berlin A.M."/>
            <person name="Chapman S.B."/>
            <person name="Dewar J."/>
            <person name="Goldberg J."/>
            <person name="Griggs A."/>
            <person name="Gujja S."/>
            <person name="Hansen M."/>
            <person name="Howarth C."/>
            <person name="Imamovic A."/>
            <person name="Larimer J."/>
            <person name="McCowan C."/>
            <person name="Murphy C."/>
            <person name="Pearson M."/>
            <person name="Priest M."/>
            <person name="Roberts A."/>
            <person name="Saif S."/>
            <person name="Shea T."/>
            <person name="Sykes S."/>
            <person name="Wortman J."/>
            <person name="Nusbaum C."/>
            <person name="Birren B."/>
        </authorList>
    </citation>
    <scope>NUCLEOTIDE SEQUENCE [LARGE SCALE GENOMIC DNA]</scope>
    <source>
        <strain evidence="3 4">P78048</strain>
    </source>
</reference>
<accession>A0AB34PL89</accession>
<evidence type="ECO:0008006" key="5">
    <source>
        <dbReference type="Google" id="ProtNLM"/>
    </source>
</evidence>
<dbReference type="GO" id="GO:0015079">
    <property type="term" value="F:potassium ion transmembrane transporter activity"/>
    <property type="evidence" value="ECO:0007669"/>
    <property type="project" value="InterPro"/>
</dbReference>
<feature type="region of interest" description="Disordered" evidence="1">
    <location>
        <begin position="401"/>
        <end position="450"/>
    </location>
</feature>
<feature type="transmembrane region" description="Helical" evidence="2">
    <location>
        <begin position="218"/>
        <end position="243"/>
    </location>
</feature>
<keyword evidence="2" id="KW-1133">Transmembrane helix</keyword>
<feature type="region of interest" description="Disordered" evidence="1">
    <location>
        <begin position="601"/>
        <end position="659"/>
    </location>
</feature>
<feature type="transmembrane region" description="Helical" evidence="2">
    <location>
        <begin position="99"/>
        <end position="118"/>
    </location>
</feature>
<organism evidence="3 4">
    <name type="scientific">Candida albicans P78048</name>
    <dbReference type="NCBI Taxonomy" id="1094989"/>
    <lineage>
        <taxon>Eukaryota</taxon>
        <taxon>Fungi</taxon>
        <taxon>Dikarya</taxon>
        <taxon>Ascomycota</taxon>
        <taxon>Saccharomycotina</taxon>
        <taxon>Pichiomycetes</taxon>
        <taxon>Debaryomycetaceae</taxon>
        <taxon>Candida/Lodderomyces clade</taxon>
        <taxon>Candida</taxon>
    </lineage>
</organism>
<feature type="compositionally biased region" description="Polar residues" evidence="1">
    <location>
        <begin position="355"/>
        <end position="370"/>
    </location>
</feature>
<name>A0AB34PL89_CANAX</name>
<dbReference type="InterPro" id="IPR031606">
    <property type="entry name" value="Kch1/2"/>
</dbReference>
<dbReference type="AlphaFoldDB" id="A0AB34PL89"/>
<keyword evidence="2" id="KW-0812">Transmembrane</keyword>
<feature type="region of interest" description="Disordered" evidence="1">
    <location>
        <begin position="337"/>
        <end position="371"/>
    </location>
</feature>
<dbReference type="GO" id="GO:0005886">
    <property type="term" value="C:plasma membrane"/>
    <property type="evidence" value="ECO:0007669"/>
    <property type="project" value="InterPro"/>
</dbReference>
<protein>
    <recommendedName>
        <fullName evidence="5">Vacuolar membrane protein</fullName>
    </recommendedName>
</protein>
<feature type="region of interest" description="Disordered" evidence="1">
    <location>
        <begin position="476"/>
        <end position="512"/>
    </location>
</feature>
<feature type="compositionally biased region" description="Polar residues" evidence="1">
    <location>
        <begin position="485"/>
        <end position="495"/>
    </location>
</feature>
<evidence type="ECO:0000256" key="2">
    <source>
        <dbReference type="SAM" id="Phobius"/>
    </source>
</evidence>
<evidence type="ECO:0000313" key="3">
    <source>
        <dbReference type="EMBL" id="KGR05130.1"/>
    </source>
</evidence>
<comment type="caution">
    <text evidence="3">The sequence shown here is derived from an EMBL/GenBank/DDBJ whole genome shotgun (WGS) entry which is preliminary data.</text>
</comment>
<dbReference type="Proteomes" id="UP000030161">
    <property type="component" value="Unassembled WGS sequence"/>
</dbReference>
<proteinExistence type="predicted"/>
<feature type="compositionally biased region" description="Basic and acidic residues" evidence="1">
    <location>
        <begin position="601"/>
        <end position="612"/>
    </location>
</feature>
<dbReference type="PANTHER" id="PTHR36424:SF1">
    <property type="entry name" value="LOW AFFINITY K(+) TRANSPORTER 1-RELATED"/>
    <property type="match status" value="1"/>
</dbReference>
<dbReference type="Pfam" id="PF16944">
    <property type="entry name" value="KCH"/>
    <property type="match status" value="1"/>
</dbReference>
<dbReference type="EMBL" id="AJIX01000040">
    <property type="protein sequence ID" value="KGR05130.1"/>
    <property type="molecule type" value="Genomic_DNA"/>
</dbReference>
<keyword evidence="2" id="KW-0472">Membrane</keyword>
<evidence type="ECO:0000256" key="1">
    <source>
        <dbReference type="SAM" id="MobiDB-lite"/>
    </source>
</evidence>
<feature type="compositionally biased region" description="Basic and acidic residues" evidence="1">
    <location>
        <begin position="338"/>
        <end position="353"/>
    </location>
</feature>
<dbReference type="PANTHER" id="PTHR36424">
    <property type="entry name" value="PHEROMONE-REGULATED MEMBRANE PROTEIN 6"/>
    <property type="match status" value="1"/>
</dbReference>
<feature type="compositionally biased region" description="Polar residues" evidence="1">
    <location>
        <begin position="430"/>
        <end position="445"/>
    </location>
</feature>
<gene>
    <name evidence="3" type="ORF">MG3_05125</name>
</gene>
<feature type="compositionally biased region" description="Polar residues" evidence="1">
    <location>
        <begin position="406"/>
        <end position="420"/>
    </location>
</feature>